<accession>A0A9D2QGV3</accession>
<evidence type="ECO:0000313" key="2">
    <source>
        <dbReference type="EMBL" id="HJC87219.1"/>
    </source>
</evidence>
<reference evidence="2" key="1">
    <citation type="journal article" date="2021" name="PeerJ">
        <title>Extensive microbial diversity within the chicken gut microbiome revealed by metagenomics and culture.</title>
        <authorList>
            <person name="Gilroy R."/>
            <person name="Ravi A."/>
            <person name="Getino M."/>
            <person name="Pursley I."/>
            <person name="Horton D.L."/>
            <person name="Alikhan N.F."/>
            <person name="Baker D."/>
            <person name="Gharbi K."/>
            <person name="Hall N."/>
            <person name="Watson M."/>
            <person name="Adriaenssens E.M."/>
            <person name="Foster-Nyarko E."/>
            <person name="Jarju S."/>
            <person name="Secka A."/>
            <person name="Antonio M."/>
            <person name="Oren A."/>
            <person name="Chaudhuri R.R."/>
            <person name="La Ragione R."/>
            <person name="Hildebrand F."/>
            <person name="Pallen M.J."/>
        </authorList>
    </citation>
    <scope>NUCLEOTIDE SEQUENCE</scope>
    <source>
        <strain evidence="2">ChiBcec1-1630</strain>
    </source>
</reference>
<feature type="domain" description="DUF5716" evidence="1">
    <location>
        <begin position="140"/>
        <end position="449"/>
    </location>
</feature>
<evidence type="ECO:0000313" key="3">
    <source>
        <dbReference type="Proteomes" id="UP000823922"/>
    </source>
</evidence>
<organism evidence="2 3">
    <name type="scientific">Candidatus Eisenbergiella intestinigallinarum</name>
    <dbReference type="NCBI Taxonomy" id="2838549"/>
    <lineage>
        <taxon>Bacteria</taxon>
        <taxon>Bacillati</taxon>
        <taxon>Bacillota</taxon>
        <taxon>Clostridia</taxon>
        <taxon>Lachnospirales</taxon>
        <taxon>Lachnospiraceae</taxon>
        <taxon>Eisenbergiella</taxon>
    </lineage>
</organism>
<dbReference type="Pfam" id="PF18980">
    <property type="entry name" value="DUF5716_C"/>
    <property type="match status" value="1"/>
</dbReference>
<gene>
    <name evidence="2" type="ORF">H9926_04295</name>
</gene>
<comment type="caution">
    <text evidence="2">The sequence shown here is derived from an EMBL/GenBank/DDBJ whole genome shotgun (WGS) entry which is preliminary data.</text>
</comment>
<name>A0A9D2QGV3_9FIRM</name>
<dbReference type="AlphaFoldDB" id="A0A9D2QGV3"/>
<proteinExistence type="predicted"/>
<dbReference type="InterPro" id="IPR043770">
    <property type="entry name" value="DUF5716_C"/>
</dbReference>
<dbReference type="Proteomes" id="UP000823922">
    <property type="component" value="Unassembled WGS sequence"/>
</dbReference>
<dbReference type="EMBL" id="DWVS01000105">
    <property type="protein sequence ID" value="HJC87219.1"/>
    <property type="molecule type" value="Genomic_DNA"/>
</dbReference>
<reference evidence="2" key="2">
    <citation type="submission" date="2021-04" db="EMBL/GenBank/DDBJ databases">
        <authorList>
            <person name="Gilroy R."/>
        </authorList>
    </citation>
    <scope>NUCLEOTIDE SEQUENCE</scope>
    <source>
        <strain evidence="2">ChiBcec1-1630</strain>
    </source>
</reference>
<protein>
    <recommendedName>
        <fullName evidence="1">DUF5716 domain-containing protein</fullName>
    </recommendedName>
</protein>
<sequence length="455" mass="51476">MFLGNSEKKGINGCVLGMDLDDRCAQITCWLPGEQKPETLPAETEGEEYMIPAVLCRRTDRDVWTYGREALQTAGKGEGVLVDHLLSRALQEEKVEAGGEIFEATALLALFIKRSLSLLGGTARGPLRGYRGLDRVDFFMFTFERVDSQALRMVERIALLLSLPPERVSCQSRAESFFYYNINQPEELWRHPCMICDFGGRTLKTMLFEANRHTRPVTVTVSEEEHASLTRNILEEREYDPQEPSGERAEEMDEAFLSLFQKLSAGKIIDTIYLIGDGFEGNWYQKTLSALCMNRRVFRGNNLYSKGACYGGRYKTSQKSRQKTGQEYIYLGADMLKVNLCLDAVKRGEDIYFSLLDAGMNWFDARGECDFLLDQDHAFSLHLSPVSGRKARQIVVTLSGVPERPPGTTRIHLTVSCPDEETVKLRMEDKGFGDFYPSSGLVWEETFSLTDALKD</sequence>
<evidence type="ECO:0000259" key="1">
    <source>
        <dbReference type="Pfam" id="PF18980"/>
    </source>
</evidence>